<proteinExistence type="predicted"/>
<sequence>MDKIVWKPKLVEGFSVKSFYDRLRRARVTLTEVARTYKEIWGVKIPLKVKAFIWTFYQQKILTKCYIARWAVDMDMTCVVSG</sequence>
<dbReference type="Pfam" id="PF13966">
    <property type="entry name" value="zf-RVT"/>
    <property type="match status" value="1"/>
</dbReference>
<feature type="domain" description="Reverse transcriptase zinc-binding" evidence="1">
    <location>
        <begin position="14"/>
        <end position="80"/>
    </location>
</feature>
<keyword evidence="3" id="KW-1185">Reference proteome</keyword>
<protein>
    <submittedName>
        <fullName evidence="2">Ribonuclease H protein</fullName>
    </submittedName>
</protein>
<name>A0AAV9FC16_ACOCL</name>
<comment type="caution">
    <text evidence="2">The sequence shown here is derived from an EMBL/GenBank/DDBJ whole genome shotgun (WGS) entry which is preliminary data.</text>
</comment>
<reference evidence="2" key="1">
    <citation type="journal article" date="2023" name="Nat. Commun.">
        <title>Diploid and tetraploid genomes of Acorus and the evolution of monocots.</title>
        <authorList>
            <person name="Ma L."/>
            <person name="Liu K.W."/>
            <person name="Li Z."/>
            <person name="Hsiao Y.Y."/>
            <person name="Qi Y."/>
            <person name="Fu T."/>
            <person name="Tang G.D."/>
            <person name="Zhang D."/>
            <person name="Sun W.H."/>
            <person name="Liu D.K."/>
            <person name="Li Y."/>
            <person name="Chen G.Z."/>
            <person name="Liu X.D."/>
            <person name="Liao X.Y."/>
            <person name="Jiang Y.T."/>
            <person name="Yu X."/>
            <person name="Hao Y."/>
            <person name="Huang J."/>
            <person name="Zhao X.W."/>
            <person name="Ke S."/>
            <person name="Chen Y.Y."/>
            <person name="Wu W.L."/>
            <person name="Hsu J.L."/>
            <person name="Lin Y.F."/>
            <person name="Huang M.D."/>
            <person name="Li C.Y."/>
            <person name="Huang L."/>
            <person name="Wang Z.W."/>
            <person name="Zhao X."/>
            <person name="Zhong W.Y."/>
            <person name="Peng D.H."/>
            <person name="Ahmad S."/>
            <person name="Lan S."/>
            <person name="Zhang J.S."/>
            <person name="Tsai W.C."/>
            <person name="Van de Peer Y."/>
            <person name="Liu Z.J."/>
        </authorList>
    </citation>
    <scope>NUCLEOTIDE SEQUENCE</scope>
    <source>
        <strain evidence="2">CP</strain>
    </source>
</reference>
<organism evidence="2 3">
    <name type="scientific">Acorus calamus</name>
    <name type="common">Sweet flag</name>
    <dbReference type="NCBI Taxonomy" id="4465"/>
    <lineage>
        <taxon>Eukaryota</taxon>
        <taxon>Viridiplantae</taxon>
        <taxon>Streptophyta</taxon>
        <taxon>Embryophyta</taxon>
        <taxon>Tracheophyta</taxon>
        <taxon>Spermatophyta</taxon>
        <taxon>Magnoliopsida</taxon>
        <taxon>Liliopsida</taxon>
        <taxon>Acoraceae</taxon>
        <taxon>Acorus</taxon>
    </lineage>
</organism>
<evidence type="ECO:0000313" key="3">
    <source>
        <dbReference type="Proteomes" id="UP001180020"/>
    </source>
</evidence>
<evidence type="ECO:0000313" key="2">
    <source>
        <dbReference type="EMBL" id="KAK1323396.1"/>
    </source>
</evidence>
<dbReference type="AlphaFoldDB" id="A0AAV9FC16"/>
<gene>
    <name evidence="2" type="ORF">QJS10_CPA02g00864</name>
</gene>
<dbReference type="Proteomes" id="UP001180020">
    <property type="component" value="Unassembled WGS sequence"/>
</dbReference>
<evidence type="ECO:0000259" key="1">
    <source>
        <dbReference type="Pfam" id="PF13966"/>
    </source>
</evidence>
<dbReference type="EMBL" id="JAUJYO010000002">
    <property type="protein sequence ID" value="KAK1323396.1"/>
    <property type="molecule type" value="Genomic_DNA"/>
</dbReference>
<accession>A0AAV9FC16</accession>
<dbReference type="InterPro" id="IPR026960">
    <property type="entry name" value="RVT-Znf"/>
</dbReference>
<reference evidence="2" key="2">
    <citation type="submission" date="2023-06" db="EMBL/GenBank/DDBJ databases">
        <authorList>
            <person name="Ma L."/>
            <person name="Liu K.-W."/>
            <person name="Li Z."/>
            <person name="Hsiao Y.-Y."/>
            <person name="Qi Y."/>
            <person name="Fu T."/>
            <person name="Tang G."/>
            <person name="Zhang D."/>
            <person name="Sun W.-H."/>
            <person name="Liu D.-K."/>
            <person name="Li Y."/>
            <person name="Chen G.-Z."/>
            <person name="Liu X.-D."/>
            <person name="Liao X.-Y."/>
            <person name="Jiang Y.-T."/>
            <person name="Yu X."/>
            <person name="Hao Y."/>
            <person name="Huang J."/>
            <person name="Zhao X.-W."/>
            <person name="Ke S."/>
            <person name="Chen Y.-Y."/>
            <person name="Wu W.-L."/>
            <person name="Hsu J.-L."/>
            <person name="Lin Y.-F."/>
            <person name="Huang M.-D."/>
            <person name="Li C.-Y."/>
            <person name="Huang L."/>
            <person name="Wang Z.-W."/>
            <person name="Zhao X."/>
            <person name="Zhong W.-Y."/>
            <person name="Peng D.-H."/>
            <person name="Ahmad S."/>
            <person name="Lan S."/>
            <person name="Zhang J.-S."/>
            <person name="Tsai W.-C."/>
            <person name="Van De Peer Y."/>
            <person name="Liu Z.-J."/>
        </authorList>
    </citation>
    <scope>NUCLEOTIDE SEQUENCE</scope>
    <source>
        <strain evidence="2">CP</strain>
        <tissue evidence="2">Leaves</tissue>
    </source>
</reference>